<keyword evidence="4" id="KW-0808">Transferase</keyword>
<keyword evidence="10" id="KW-1185">Reference proteome</keyword>
<proteinExistence type="predicted"/>
<sequence length="366" mass="41597">MVSFVLSVLGLLLCIITLIMGIRLYTLNRRLSKDIQLMNHDWSEALRKQQGMTFKFAKQNGRFIHTLCEGKLVRKFGLMTNDIVGKTLADFLHDSEDVAGKESFYERAWQGEEVVYEGQLNGVWYIASLCPIFRHGRVCEVVASCVDITQQKLAEQDLRKSEQMYRLIAESSADLIRILAPDATIRYASPSHLEVLGYDPTELEGIPSSELVVPEERPRVIQSFFRMLNGKSHHYPLHFHVRHKDGSPIMVETHGSLVFDERGEVVAVVVVARDLTSRMKEEEENRRREKLTLAGQLAAGIAHEIRNPLAAIKGFTQLLRTPSDRQTSYTELVLSELARVEAIVNEFLLLANRRLSNTRDTTSSPY</sequence>
<dbReference type="InterPro" id="IPR000700">
    <property type="entry name" value="PAS-assoc_C"/>
</dbReference>
<keyword evidence="6" id="KW-0902">Two-component regulatory system</keyword>
<dbReference type="Gene3D" id="3.30.450.20">
    <property type="entry name" value="PAS domain"/>
    <property type="match status" value="2"/>
</dbReference>
<organism evidence="9 10">
    <name type="scientific">Alicyclobacillus dauci</name>
    <dbReference type="NCBI Taxonomy" id="1475485"/>
    <lineage>
        <taxon>Bacteria</taxon>
        <taxon>Bacillati</taxon>
        <taxon>Bacillota</taxon>
        <taxon>Bacilli</taxon>
        <taxon>Bacillales</taxon>
        <taxon>Alicyclobacillaceae</taxon>
        <taxon>Alicyclobacillus</taxon>
    </lineage>
</organism>
<dbReference type="InterPro" id="IPR036097">
    <property type="entry name" value="HisK_dim/P_sf"/>
</dbReference>
<dbReference type="PROSITE" id="PS50112">
    <property type="entry name" value="PAS"/>
    <property type="match status" value="1"/>
</dbReference>
<evidence type="ECO:0000313" key="9">
    <source>
        <dbReference type="EMBL" id="WAH38469.1"/>
    </source>
</evidence>
<feature type="domain" description="PAC" evidence="8">
    <location>
        <begin position="235"/>
        <end position="287"/>
    </location>
</feature>
<dbReference type="CDD" id="cd00082">
    <property type="entry name" value="HisKA"/>
    <property type="match status" value="1"/>
</dbReference>
<evidence type="ECO:0000256" key="2">
    <source>
        <dbReference type="ARBA" id="ARBA00012438"/>
    </source>
</evidence>
<dbReference type="Pfam" id="PF08448">
    <property type="entry name" value="PAS_4"/>
    <property type="match status" value="2"/>
</dbReference>
<dbReference type="EMBL" id="CP104064">
    <property type="protein sequence ID" value="WAH38469.1"/>
    <property type="molecule type" value="Genomic_DNA"/>
</dbReference>
<dbReference type="CDD" id="cd00130">
    <property type="entry name" value="PAS"/>
    <property type="match status" value="1"/>
</dbReference>
<dbReference type="Gene3D" id="1.10.287.130">
    <property type="match status" value="1"/>
</dbReference>
<dbReference type="EC" id="2.7.13.3" evidence="2"/>
<dbReference type="NCBIfam" id="TIGR00229">
    <property type="entry name" value="sensory_box"/>
    <property type="match status" value="1"/>
</dbReference>
<keyword evidence="5" id="KW-0418">Kinase</keyword>
<dbReference type="InterPro" id="IPR013656">
    <property type="entry name" value="PAS_4"/>
</dbReference>
<evidence type="ECO:0000256" key="6">
    <source>
        <dbReference type="ARBA" id="ARBA00023012"/>
    </source>
</evidence>
<gene>
    <name evidence="9" type="ORF">NZD86_08310</name>
</gene>
<feature type="domain" description="PAS" evidence="7">
    <location>
        <begin position="161"/>
        <end position="231"/>
    </location>
</feature>
<dbReference type="SMART" id="SM00086">
    <property type="entry name" value="PAC"/>
    <property type="match status" value="1"/>
</dbReference>
<dbReference type="InterPro" id="IPR000014">
    <property type="entry name" value="PAS"/>
</dbReference>
<dbReference type="SMART" id="SM00091">
    <property type="entry name" value="PAS"/>
    <property type="match status" value="1"/>
</dbReference>
<accession>A0ABY6Z6R2</accession>
<dbReference type="SMART" id="SM00388">
    <property type="entry name" value="HisKA"/>
    <property type="match status" value="1"/>
</dbReference>
<comment type="catalytic activity">
    <reaction evidence="1">
        <text>ATP + protein L-histidine = ADP + protein N-phospho-L-histidine.</text>
        <dbReference type="EC" id="2.7.13.3"/>
    </reaction>
</comment>
<name>A0ABY6Z6R2_9BACL</name>
<dbReference type="RefSeq" id="WP_268046044.1">
    <property type="nucleotide sequence ID" value="NZ_CP104064.1"/>
</dbReference>
<dbReference type="PANTHER" id="PTHR43304:SF1">
    <property type="entry name" value="PAC DOMAIN-CONTAINING PROTEIN"/>
    <property type="match status" value="1"/>
</dbReference>
<evidence type="ECO:0000256" key="1">
    <source>
        <dbReference type="ARBA" id="ARBA00000085"/>
    </source>
</evidence>
<dbReference type="SUPFAM" id="SSF55785">
    <property type="entry name" value="PYP-like sensor domain (PAS domain)"/>
    <property type="match status" value="2"/>
</dbReference>
<dbReference type="PANTHER" id="PTHR43304">
    <property type="entry name" value="PHYTOCHROME-LIKE PROTEIN CPH1"/>
    <property type="match status" value="1"/>
</dbReference>
<dbReference type="Proteomes" id="UP001164803">
    <property type="component" value="Chromosome"/>
</dbReference>
<dbReference type="Pfam" id="PF00512">
    <property type="entry name" value="HisKA"/>
    <property type="match status" value="1"/>
</dbReference>
<protein>
    <recommendedName>
        <fullName evidence="2">histidine kinase</fullName>
        <ecNumber evidence="2">2.7.13.3</ecNumber>
    </recommendedName>
</protein>
<evidence type="ECO:0000256" key="5">
    <source>
        <dbReference type="ARBA" id="ARBA00022777"/>
    </source>
</evidence>
<evidence type="ECO:0000259" key="7">
    <source>
        <dbReference type="PROSITE" id="PS50112"/>
    </source>
</evidence>
<dbReference type="PROSITE" id="PS50113">
    <property type="entry name" value="PAC"/>
    <property type="match status" value="1"/>
</dbReference>
<dbReference type="SUPFAM" id="SSF47384">
    <property type="entry name" value="Homodimeric domain of signal transducing histidine kinase"/>
    <property type="match status" value="1"/>
</dbReference>
<evidence type="ECO:0000256" key="3">
    <source>
        <dbReference type="ARBA" id="ARBA00022553"/>
    </source>
</evidence>
<evidence type="ECO:0000259" key="8">
    <source>
        <dbReference type="PROSITE" id="PS50113"/>
    </source>
</evidence>
<dbReference type="InterPro" id="IPR035965">
    <property type="entry name" value="PAS-like_dom_sf"/>
</dbReference>
<dbReference type="InterPro" id="IPR001610">
    <property type="entry name" value="PAC"/>
</dbReference>
<evidence type="ECO:0000313" key="10">
    <source>
        <dbReference type="Proteomes" id="UP001164803"/>
    </source>
</evidence>
<keyword evidence="3" id="KW-0597">Phosphoprotein</keyword>
<evidence type="ECO:0000256" key="4">
    <source>
        <dbReference type="ARBA" id="ARBA00022679"/>
    </source>
</evidence>
<dbReference type="InterPro" id="IPR003661">
    <property type="entry name" value="HisK_dim/P_dom"/>
</dbReference>
<reference evidence="9" key="1">
    <citation type="submission" date="2022-08" db="EMBL/GenBank/DDBJ databases">
        <title>Alicyclobacillus dauci DSM2870, complete genome.</title>
        <authorList>
            <person name="Wang Q."/>
            <person name="Cai R."/>
            <person name="Wang Z."/>
        </authorList>
    </citation>
    <scope>NUCLEOTIDE SEQUENCE</scope>
    <source>
        <strain evidence="9">DSM 28700</strain>
    </source>
</reference>
<dbReference type="InterPro" id="IPR052162">
    <property type="entry name" value="Sensor_kinase/Photoreceptor"/>
</dbReference>